<gene>
    <name evidence="1" type="ORF">DYU05_14045</name>
</gene>
<evidence type="ECO:0000313" key="2">
    <source>
        <dbReference type="Proteomes" id="UP000260823"/>
    </source>
</evidence>
<evidence type="ECO:0008006" key="3">
    <source>
        <dbReference type="Google" id="ProtNLM"/>
    </source>
</evidence>
<keyword evidence="2" id="KW-1185">Reference proteome</keyword>
<comment type="caution">
    <text evidence="1">The sequence shown here is derived from an EMBL/GenBank/DDBJ whole genome shotgun (WGS) entry which is preliminary data.</text>
</comment>
<dbReference type="AlphaFoldDB" id="A0A3E2NQI8"/>
<proteinExistence type="predicted"/>
<organism evidence="1 2">
    <name type="scientific">Mucilaginibacter terrenus</name>
    <dbReference type="NCBI Taxonomy" id="2482727"/>
    <lineage>
        <taxon>Bacteria</taxon>
        <taxon>Pseudomonadati</taxon>
        <taxon>Bacteroidota</taxon>
        <taxon>Sphingobacteriia</taxon>
        <taxon>Sphingobacteriales</taxon>
        <taxon>Sphingobacteriaceae</taxon>
        <taxon>Mucilaginibacter</taxon>
    </lineage>
</organism>
<protein>
    <recommendedName>
        <fullName evidence="3">Nucleotidyltransferase domain-containing protein</fullName>
    </recommendedName>
</protein>
<dbReference type="EMBL" id="QWDE01000002">
    <property type="protein sequence ID" value="RFZ83255.1"/>
    <property type="molecule type" value="Genomic_DNA"/>
</dbReference>
<dbReference type="Proteomes" id="UP000260823">
    <property type="component" value="Unassembled WGS sequence"/>
</dbReference>
<accession>A0A3E2NQI8</accession>
<sequence length="284" mass="33581">MFEYPLTRQEIFRFLFYKHREEDVSCAIHNLVTERRIYQLDKFYSLRNDHLIIAERRKVTMAARKFITKASARAKWLIRLPFVRGVGVSGTFHKNLWEERADADMLIITSKNRLWIARMLVNCYRLFAFPKQENALQLSYYIDEQELELRDKNLHTAVAINMLVPLEGDITFEKFYAANAWVRSYLPNKLMRVSSATPLSSTICKLWFEKLFDNRAGNKLDNFLMRISAWCKQKGLPTGMLAGQSNWGKHFKKPEHAGFSYWMEQRYNEKVIRLIGKADHRIAQ</sequence>
<name>A0A3E2NQI8_9SPHI</name>
<reference evidence="1 2" key="1">
    <citation type="submission" date="2018-08" db="EMBL/GenBank/DDBJ databases">
        <title>Mucilaginibacter terrae sp. nov., isolated from manganese diggings.</title>
        <authorList>
            <person name="Huang Y."/>
            <person name="Zhou Z."/>
        </authorList>
    </citation>
    <scope>NUCLEOTIDE SEQUENCE [LARGE SCALE GENOMIC DNA]</scope>
    <source>
        <strain evidence="1 2">ZH6</strain>
    </source>
</reference>
<evidence type="ECO:0000313" key="1">
    <source>
        <dbReference type="EMBL" id="RFZ83255.1"/>
    </source>
</evidence>